<evidence type="ECO:0000313" key="2">
    <source>
        <dbReference type="WBParaSite" id="MBELARI_LOCUS21811"/>
    </source>
</evidence>
<keyword evidence="1" id="KW-1185">Reference proteome</keyword>
<protein>
    <submittedName>
        <fullName evidence="2">Uncharacterized protein</fullName>
    </submittedName>
</protein>
<dbReference type="AlphaFoldDB" id="A0AAF3F614"/>
<sequence length="116" mass="13211">MSPAQQRSSFDDLEEFRLRRKTNSMDDLVDKAGSQDRRDAAVMQIWFTRRQGCQRSNDEQTTRGTAKLSQARADKQLAVLMEEIDLNEDVDNVSATLMEVFCRTGRVATGRVLVLI</sequence>
<proteinExistence type="predicted"/>
<dbReference type="WBParaSite" id="MBELARI_LOCUS21811">
    <property type="protein sequence ID" value="MBELARI_LOCUS21811"/>
    <property type="gene ID" value="MBELARI_LOCUS21811"/>
</dbReference>
<dbReference type="Proteomes" id="UP000887575">
    <property type="component" value="Unassembled WGS sequence"/>
</dbReference>
<organism evidence="1 2">
    <name type="scientific">Mesorhabditis belari</name>
    <dbReference type="NCBI Taxonomy" id="2138241"/>
    <lineage>
        <taxon>Eukaryota</taxon>
        <taxon>Metazoa</taxon>
        <taxon>Ecdysozoa</taxon>
        <taxon>Nematoda</taxon>
        <taxon>Chromadorea</taxon>
        <taxon>Rhabditida</taxon>
        <taxon>Rhabditina</taxon>
        <taxon>Rhabditomorpha</taxon>
        <taxon>Rhabditoidea</taxon>
        <taxon>Rhabditidae</taxon>
        <taxon>Mesorhabditinae</taxon>
        <taxon>Mesorhabditis</taxon>
    </lineage>
</organism>
<reference evidence="2" key="1">
    <citation type="submission" date="2024-02" db="UniProtKB">
        <authorList>
            <consortium name="WormBaseParasite"/>
        </authorList>
    </citation>
    <scope>IDENTIFICATION</scope>
</reference>
<accession>A0AAF3F614</accession>
<evidence type="ECO:0000313" key="1">
    <source>
        <dbReference type="Proteomes" id="UP000887575"/>
    </source>
</evidence>
<name>A0AAF3F614_9BILA</name>